<name>A0A1M7GPV7_9FIRM</name>
<dbReference type="STRING" id="1120996.SAMN02746066_01042"/>
<dbReference type="Proteomes" id="UP000184038">
    <property type="component" value="Unassembled WGS sequence"/>
</dbReference>
<dbReference type="RefSeq" id="WP_073284059.1">
    <property type="nucleotide sequence ID" value="NZ_FRCP01000007.1"/>
</dbReference>
<dbReference type="SUPFAM" id="SSF47240">
    <property type="entry name" value="Ferritin-like"/>
    <property type="match status" value="1"/>
</dbReference>
<proteinExistence type="predicted"/>
<dbReference type="InterPro" id="IPR009078">
    <property type="entry name" value="Ferritin-like_SF"/>
</dbReference>
<dbReference type="AlphaFoldDB" id="A0A1M7GPV7"/>
<accession>A0A1M7GPV7</accession>
<organism evidence="1 2">
    <name type="scientific">Anaerosporobacter mobilis DSM 15930</name>
    <dbReference type="NCBI Taxonomy" id="1120996"/>
    <lineage>
        <taxon>Bacteria</taxon>
        <taxon>Bacillati</taxon>
        <taxon>Bacillota</taxon>
        <taxon>Clostridia</taxon>
        <taxon>Lachnospirales</taxon>
        <taxon>Lachnospiraceae</taxon>
        <taxon>Anaerosporobacter</taxon>
    </lineage>
</organism>
<dbReference type="OrthoDB" id="1836949at2"/>
<reference evidence="1 2" key="1">
    <citation type="submission" date="2016-11" db="EMBL/GenBank/DDBJ databases">
        <authorList>
            <person name="Jaros S."/>
            <person name="Januszkiewicz K."/>
            <person name="Wedrychowicz H."/>
        </authorList>
    </citation>
    <scope>NUCLEOTIDE SEQUENCE [LARGE SCALE GENOMIC DNA]</scope>
    <source>
        <strain evidence="1 2">DSM 15930</strain>
    </source>
</reference>
<evidence type="ECO:0000313" key="1">
    <source>
        <dbReference type="EMBL" id="SHM18236.1"/>
    </source>
</evidence>
<dbReference type="EMBL" id="FRCP01000007">
    <property type="protein sequence ID" value="SHM18236.1"/>
    <property type="molecule type" value="Genomic_DNA"/>
</dbReference>
<protein>
    <recommendedName>
        <fullName evidence="3">Rubrerythrin</fullName>
    </recommendedName>
</protein>
<evidence type="ECO:0000313" key="2">
    <source>
        <dbReference type="Proteomes" id="UP000184038"/>
    </source>
</evidence>
<gene>
    <name evidence="1" type="ORF">SAMN02746066_01042</name>
</gene>
<evidence type="ECO:0008006" key="3">
    <source>
        <dbReference type="Google" id="ProtNLM"/>
    </source>
</evidence>
<keyword evidence="2" id="KW-1185">Reference proteome</keyword>
<sequence>MQSFNPFEEKPLPIERTFMDWNTMYPCPYNKETVDPYTKCRIVLMNGTEFEAQWFSRNFSRHCTDNDLRRELATLRRVEQQQQKRISCLKPKNESILEHTITYEQLAVDLTSVLAKQEPDCNVRNALNFALLEDFDHLYRYSNLLNYEYGICPKKLVGGYTEITPARPTISEHRDPMDSIFPYVCNDQSNILTKLNIGIITAAEQQTMNYYMNVASLYDKSDLGRRLYQEIGMIEEEHVSQYESLKDTTGTWLEELLLHEYTECYLYYSCMQTECDKRIRCIWEECLCQEIAHLHKAKDLLWEYEGTEWQQIIPCGNFPELLCLRPNIDYVRSIIATTTGNTQRWECVVPLNELTPDDPFFFYQDIVNHNVNCVASHNVIERYIKCKGHDYRFETAPNPLCVLQNRRCDNTTLARVQSETPAETQVCGTTKGQCSCKTNTEDGPVCF</sequence>